<gene>
    <name evidence="2" type="ORF">AAC691_17155</name>
</gene>
<sequence>MSASDTLENELKRAQERLARERLAIQKIKRAMTKRKRAEKRNIEAQALCALGRGVVDFCEQTGRENDVAAVLDFMRGYIVRDSDIDAVFATLGDRRVCDAVRAPAPAMPSIEIVD</sequence>
<proteinExistence type="predicted"/>
<evidence type="ECO:0000313" key="3">
    <source>
        <dbReference type="Proteomes" id="UP001449795"/>
    </source>
</evidence>
<evidence type="ECO:0008006" key="4">
    <source>
        <dbReference type="Google" id="ProtNLM"/>
    </source>
</evidence>
<keyword evidence="3" id="KW-1185">Reference proteome</keyword>
<evidence type="ECO:0000256" key="1">
    <source>
        <dbReference type="SAM" id="Coils"/>
    </source>
</evidence>
<dbReference type="RefSeq" id="WP_342627801.1">
    <property type="nucleotide sequence ID" value="NZ_CP152276.1"/>
</dbReference>
<evidence type="ECO:0000313" key="2">
    <source>
        <dbReference type="EMBL" id="XAE41984.1"/>
    </source>
</evidence>
<dbReference type="EMBL" id="CP152276">
    <property type="protein sequence ID" value="XAE41984.1"/>
    <property type="molecule type" value="Genomic_DNA"/>
</dbReference>
<dbReference type="Proteomes" id="UP001449795">
    <property type="component" value="Chromosome"/>
</dbReference>
<accession>A0ABZ3D2K1</accession>
<organism evidence="2 3">
    <name type="scientific">Nguyenibacter vanlangensis</name>
    <dbReference type="NCBI Taxonomy" id="1216886"/>
    <lineage>
        <taxon>Bacteria</taxon>
        <taxon>Pseudomonadati</taxon>
        <taxon>Pseudomonadota</taxon>
        <taxon>Alphaproteobacteria</taxon>
        <taxon>Acetobacterales</taxon>
        <taxon>Acetobacteraceae</taxon>
        <taxon>Nguyenibacter</taxon>
    </lineage>
</organism>
<keyword evidence="1" id="KW-0175">Coiled coil</keyword>
<reference evidence="2 3" key="1">
    <citation type="submission" date="2024-04" db="EMBL/GenBank/DDBJ databases">
        <title>Complete genome sequence of Nguyenibacter vanlangesis HBCM-1154, a strain capable of nitrogen fixation, IAA production, and phosphorus solubilization isolated from sugarcane soil.</title>
        <authorList>
            <person name="MY HANH P."/>
        </authorList>
    </citation>
    <scope>NUCLEOTIDE SEQUENCE [LARGE SCALE GENOMIC DNA]</scope>
    <source>
        <strain evidence="2 3">HBCM 1154</strain>
    </source>
</reference>
<name>A0ABZ3D2K1_9PROT</name>
<protein>
    <recommendedName>
        <fullName evidence="4">Relaxasome subunit MobC</fullName>
    </recommendedName>
</protein>
<feature type="coiled-coil region" evidence="1">
    <location>
        <begin position="4"/>
        <end position="48"/>
    </location>
</feature>